<dbReference type="InterPro" id="IPR000182">
    <property type="entry name" value="GNAT_dom"/>
</dbReference>
<keyword evidence="2" id="KW-0808">Transferase</keyword>
<dbReference type="CDD" id="cd04301">
    <property type="entry name" value="NAT_SF"/>
    <property type="match status" value="1"/>
</dbReference>
<dbReference type="InterPro" id="IPR039143">
    <property type="entry name" value="GNPNAT1-like"/>
</dbReference>
<dbReference type="InterPro" id="IPR016181">
    <property type="entry name" value="Acyl_CoA_acyltransferase"/>
</dbReference>
<dbReference type="Pfam" id="PF13673">
    <property type="entry name" value="Acetyltransf_10"/>
    <property type="match status" value="1"/>
</dbReference>
<dbReference type="EMBL" id="JAPMLT010000011">
    <property type="protein sequence ID" value="MCX7571560.1"/>
    <property type="molecule type" value="Genomic_DNA"/>
</dbReference>
<comment type="caution">
    <text evidence="2">The sequence shown here is derived from an EMBL/GenBank/DDBJ whole genome shotgun (WGS) entry which is preliminary data.</text>
</comment>
<keyword evidence="3" id="KW-1185">Reference proteome</keyword>
<sequence length="144" mass="16287">MSTHTFEITNEEQMNQALDIRRTVFIDEQNVPEDLEIDEYESVCTHVLALDDQGRPVATGRILPYGEGTGKMQRIAVLKEARTGGYGRKVMAALEEIGKAKGYTHFVLEAQTHAEEFYKKLGYTTTSEPFYEAGILHVRMEKSV</sequence>
<evidence type="ECO:0000313" key="2">
    <source>
        <dbReference type="EMBL" id="MCX7571560.1"/>
    </source>
</evidence>
<organism evidence="2 3">
    <name type="scientific">Tumebacillus lacus</name>
    <dbReference type="NCBI Taxonomy" id="2995335"/>
    <lineage>
        <taxon>Bacteria</taxon>
        <taxon>Bacillati</taxon>
        <taxon>Bacillota</taxon>
        <taxon>Bacilli</taxon>
        <taxon>Bacillales</taxon>
        <taxon>Alicyclobacillaceae</taxon>
        <taxon>Tumebacillus</taxon>
    </lineage>
</organism>
<dbReference type="SUPFAM" id="SSF55729">
    <property type="entry name" value="Acyl-CoA N-acyltransferases (Nat)"/>
    <property type="match status" value="1"/>
</dbReference>
<dbReference type="RefSeq" id="WP_267152807.1">
    <property type="nucleotide sequence ID" value="NZ_JAPMLT010000011.1"/>
</dbReference>
<evidence type="ECO:0000259" key="1">
    <source>
        <dbReference type="PROSITE" id="PS51186"/>
    </source>
</evidence>
<protein>
    <submittedName>
        <fullName evidence="2">GNAT family N-acetyltransferase</fullName>
        <ecNumber evidence="2">2.3.1.-</ecNumber>
    </submittedName>
</protein>
<feature type="domain" description="N-acetyltransferase" evidence="1">
    <location>
        <begin position="4"/>
        <end position="144"/>
    </location>
</feature>
<dbReference type="PANTHER" id="PTHR13355">
    <property type="entry name" value="GLUCOSAMINE 6-PHOSPHATE N-ACETYLTRANSFERASE"/>
    <property type="match status" value="1"/>
</dbReference>
<dbReference type="PANTHER" id="PTHR13355:SF11">
    <property type="entry name" value="GLUCOSAMINE 6-PHOSPHATE N-ACETYLTRANSFERASE"/>
    <property type="match status" value="1"/>
</dbReference>
<accession>A0ABT3X3U9</accession>
<dbReference type="Gene3D" id="3.40.630.30">
    <property type="match status" value="1"/>
</dbReference>
<dbReference type="GO" id="GO:0016746">
    <property type="term" value="F:acyltransferase activity"/>
    <property type="evidence" value="ECO:0007669"/>
    <property type="project" value="UniProtKB-KW"/>
</dbReference>
<dbReference type="EC" id="2.3.1.-" evidence="2"/>
<dbReference type="PROSITE" id="PS51186">
    <property type="entry name" value="GNAT"/>
    <property type="match status" value="1"/>
</dbReference>
<gene>
    <name evidence="2" type="ORF">OS242_16550</name>
</gene>
<evidence type="ECO:0000313" key="3">
    <source>
        <dbReference type="Proteomes" id="UP001208017"/>
    </source>
</evidence>
<keyword evidence="2" id="KW-0012">Acyltransferase</keyword>
<proteinExistence type="predicted"/>
<dbReference type="Proteomes" id="UP001208017">
    <property type="component" value="Unassembled WGS sequence"/>
</dbReference>
<name>A0ABT3X3U9_9BACL</name>
<reference evidence="2 3" key="1">
    <citation type="submission" date="2022-11" db="EMBL/GenBank/DDBJ databases">
        <title>Study of microbial diversity in lake waters.</title>
        <authorList>
            <person name="Zhang J."/>
        </authorList>
    </citation>
    <scope>NUCLEOTIDE SEQUENCE [LARGE SCALE GENOMIC DNA]</scope>
    <source>
        <strain evidence="2 3">DT12</strain>
    </source>
</reference>